<accession>A0ABY2XGQ5</accession>
<evidence type="ECO:0008006" key="3">
    <source>
        <dbReference type="Google" id="ProtNLM"/>
    </source>
</evidence>
<dbReference type="Gene3D" id="3.10.129.10">
    <property type="entry name" value="Hotdog Thioesterase"/>
    <property type="match status" value="2"/>
</dbReference>
<protein>
    <recommendedName>
        <fullName evidence="3">Thioesterase</fullName>
    </recommendedName>
</protein>
<proteinExistence type="predicted"/>
<dbReference type="InterPro" id="IPR029069">
    <property type="entry name" value="HotDog_dom_sf"/>
</dbReference>
<gene>
    <name evidence="1" type="ORF">FGS76_16230</name>
</gene>
<dbReference type="SUPFAM" id="SSF54637">
    <property type="entry name" value="Thioesterase/thiol ester dehydrase-isomerase"/>
    <property type="match status" value="2"/>
</dbReference>
<comment type="caution">
    <text evidence="1">The sequence shown here is derived from an EMBL/GenBank/DDBJ whole genome shotgun (WGS) entry which is preliminary data.</text>
</comment>
<dbReference type="RefSeq" id="WP_138773693.1">
    <property type="nucleotide sequence ID" value="NZ_VCQT01000045.1"/>
</dbReference>
<dbReference type="EMBL" id="VCQT01000045">
    <property type="protein sequence ID" value="TMW10857.1"/>
    <property type="molecule type" value="Genomic_DNA"/>
</dbReference>
<organism evidence="1 2">
    <name type="scientific">Alloalcanivorax gelatiniphagus</name>
    <dbReference type="NCBI Taxonomy" id="1194167"/>
    <lineage>
        <taxon>Bacteria</taxon>
        <taxon>Pseudomonadati</taxon>
        <taxon>Pseudomonadota</taxon>
        <taxon>Gammaproteobacteria</taxon>
        <taxon>Oceanospirillales</taxon>
        <taxon>Alcanivoracaceae</taxon>
        <taxon>Alloalcanivorax</taxon>
    </lineage>
</organism>
<dbReference type="Proteomes" id="UP000739180">
    <property type="component" value="Unassembled WGS sequence"/>
</dbReference>
<keyword evidence="2" id="KW-1185">Reference proteome</keyword>
<name>A0ABY2XGQ5_9GAMM</name>
<reference evidence="1 2" key="1">
    <citation type="submission" date="2019-05" db="EMBL/GenBank/DDBJ databases">
        <title>Genome of Alcanivorax gelatiniphagus, an oil degrading marine bacteria.</title>
        <authorList>
            <person name="Kwon K.K."/>
        </authorList>
    </citation>
    <scope>NUCLEOTIDE SEQUENCE [LARGE SCALE GENOMIC DNA]</scope>
    <source>
        <strain evidence="1 2">MEBiC 08158</strain>
    </source>
</reference>
<evidence type="ECO:0000313" key="1">
    <source>
        <dbReference type="EMBL" id="TMW10857.1"/>
    </source>
</evidence>
<evidence type="ECO:0000313" key="2">
    <source>
        <dbReference type="Proteomes" id="UP000739180"/>
    </source>
</evidence>
<sequence length="290" mass="32016">MLNPGSKPEGVWRAPQTYPFQLPLMTLYSHLDTERHVNNVAVHSFHLEARTRFLMERLERPVWYSDDLLLRPRRTLTQFLGETHYPHPVTAGVVALHADQQGAHLRTALFQHDQCVGVQDCLLGAWGGDGWVSLPEPVRAALAGDQPAAEWPPELPLDAWAFAGYPQRVPLVSRYADLDPDRVLSELAVARYAEQGRAGSLSELRKPGLGLLVARIDLRIDRWDRGMGEVALATGLSRIGNTSFVLRGGITVDGAATATAESVLVLIDRDSHRPTPVTPYVEAMQAISID</sequence>